<dbReference type="AlphaFoldDB" id="A0A9D1PAQ9"/>
<dbReference type="EMBL" id="DVOT01000246">
    <property type="protein sequence ID" value="HIV29000.1"/>
    <property type="molecule type" value="Genomic_DNA"/>
</dbReference>
<reference evidence="1" key="1">
    <citation type="submission" date="2020-10" db="EMBL/GenBank/DDBJ databases">
        <authorList>
            <person name="Gilroy R."/>
        </authorList>
    </citation>
    <scope>NUCLEOTIDE SEQUENCE</scope>
    <source>
        <strain evidence="1">CHK183-6373</strain>
    </source>
</reference>
<reference evidence="1" key="2">
    <citation type="journal article" date="2021" name="PeerJ">
        <title>Extensive microbial diversity within the chicken gut microbiome revealed by metagenomics and culture.</title>
        <authorList>
            <person name="Gilroy R."/>
            <person name="Ravi A."/>
            <person name="Getino M."/>
            <person name="Pursley I."/>
            <person name="Horton D.L."/>
            <person name="Alikhan N.F."/>
            <person name="Baker D."/>
            <person name="Gharbi K."/>
            <person name="Hall N."/>
            <person name="Watson M."/>
            <person name="Adriaenssens E.M."/>
            <person name="Foster-Nyarko E."/>
            <person name="Jarju S."/>
            <person name="Secka A."/>
            <person name="Antonio M."/>
            <person name="Oren A."/>
            <person name="Chaudhuri R.R."/>
            <person name="La Ragione R."/>
            <person name="Hildebrand F."/>
            <person name="Pallen M.J."/>
        </authorList>
    </citation>
    <scope>NUCLEOTIDE SEQUENCE</scope>
    <source>
        <strain evidence="1">CHK183-6373</strain>
    </source>
</reference>
<name>A0A9D1PAQ9_9FIRM</name>
<comment type="caution">
    <text evidence="1">The sequence shown here is derived from an EMBL/GenBank/DDBJ whole genome shotgun (WGS) entry which is preliminary data.</text>
</comment>
<evidence type="ECO:0000313" key="2">
    <source>
        <dbReference type="Proteomes" id="UP000886884"/>
    </source>
</evidence>
<proteinExistence type="predicted"/>
<accession>A0A9D1PAQ9</accession>
<evidence type="ECO:0000313" key="1">
    <source>
        <dbReference type="EMBL" id="HIV29000.1"/>
    </source>
</evidence>
<gene>
    <name evidence="1" type="ORF">IAA64_13640</name>
</gene>
<sequence>MQDSQTLFMLCDMYGVSVDSAFSLNKKVELTSKEYDTITNYRKLDDFGKRAVDAVLAVEVERCAGKK</sequence>
<protein>
    <submittedName>
        <fullName evidence="1">Uncharacterized protein</fullName>
    </submittedName>
</protein>
<organism evidence="1 2">
    <name type="scientific">Candidatus Ornithocaccomicrobium faecavium</name>
    <dbReference type="NCBI Taxonomy" id="2840890"/>
    <lineage>
        <taxon>Bacteria</taxon>
        <taxon>Bacillati</taxon>
        <taxon>Bacillota</taxon>
        <taxon>Clostridia</taxon>
        <taxon>Candidatus Ornithocaccomicrobium</taxon>
    </lineage>
</organism>
<dbReference type="Proteomes" id="UP000886884">
    <property type="component" value="Unassembled WGS sequence"/>
</dbReference>